<name>A0A8J3GI73_9HYPH</name>
<keyword evidence="2" id="KW-1185">Reference proteome</keyword>
<organism evidence="1 2">
    <name type="scientific">Limoniibacter endophyticus</name>
    <dbReference type="NCBI Taxonomy" id="1565040"/>
    <lineage>
        <taxon>Bacteria</taxon>
        <taxon>Pseudomonadati</taxon>
        <taxon>Pseudomonadota</taxon>
        <taxon>Alphaproteobacteria</taxon>
        <taxon>Hyphomicrobiales</taxon>
        <taxon>Bartonellaceae</taxon>
        <taxon>Limoniibacter</taxon>
    </lineage>
</organism>
<dbReference type="Proteomes" id="UP000641137">
    <property type="component" value="Unassembled WGS sequence"/>
</dbReference>
<comment type="caution">
    <text evidence="1">The sequence shown here is derived from an EMBL/GenBank/DDBJ whole genome shotgun (WGS) entry which is preliminary data.</text>
</comment>
<protein>
    <submittedName>
        <fullName evidence="1">Uncharacterized protein</fullName>
    </submittedName>
</protein>
<dbReference type="AlphaFoldDB" id="A0A8J3GI73"/>
<sequence length="152" mass="16004">MSSIIISIPGQSDFVVSGDNLRLDFNSPEMAQEKRHDGFRPPVTFAVPQKAEVDAADPVVLRPVHGEVSSVAPVADEQASAADGLPVALATPNLPERAAHQIIKSGQQHKSKADAILAVRPNCKRPGEVTCGGYGKNHCVECKRSTATGEAA</sequence>
<reference evidence="1" key="2">
    <citation type="submission" date="2020-09" db="EMBL/GenBank/DDBJ databases">
        <authorList>
            <person name="Sun Q."/>
            <person name="Kim S."/>
        </authorList>
    </citation>
    <scope>NUCLEOTIDE SEQUENCE</scope>
    <source>
        <strain evidence="1">KCTC 42097</strain>
    </source>
</reference>
<reference evidence="1" key="1">
    <citation type="journal article" date="2014" name="Int. J. Syst. Evol. Microbiol.">
        <title>Complete genome sequence of Corynebacterium casei LMG S-19264T (=DSM 44701T), isolated from a smear-ripened cheese.</title>
        <authorList>
            <consortium name="US DOE Joint Genome Institute (JGI-PGF)"/>
            <person name="Walter F."/>
            <person name="Albersmeier A."/>
            <person name="Kalinowski J."/>
            <person name="Ruckert C."/>
        </authorList>
    </citation>
    <scope>NUCLEOTIDE SEQUENCE</scope>
    <source>
        <strain evidence="1">KCTC 42097</strain>
    </source>
</reference>
<dbReference type="RefSeq" id="WP_189492547.1">
    <property type="nucleotide sequence ID" value="NZ_BMZO01000011.1"/>
</dbReference>
<dbReference type="EMBL" id="BMZO01000011">
    <property type="protein sequence ID" value="GHC79560.1"/>
    <property type="molecule type" value="Genomic_DNA"/>
</dbReference>
<gene>
    <name evidence="1" type="ORF">GCM10010136_32220</name>
</gene>
<proteinExistence type="predicted"/>
<accession>A0A8J3GI73</accession>
<evidence type="ECO:0000313" key="1">
    <source>
        <dbReference type="EMBL" id="GHC79560.1"/>
    </source>
</evidence>
<evidence type="ECO:0000313" key="2">
    <source>
        <dbReference type="Proteomes" id="UP000641137"/>
    </source>
</evidence>